<keyword evidence="6" id="KW-0472">Membrane</keyword>
<evidence type="ECO:0000313" key="8">
    <source>
        <dbReference type="Proteomes" id="UP000031829"/>
    </source>
</evidence>
<dbReference type="InterPro" id="IPR000731">
    <property type="entry name" value="SSD"/>
</dbReference>
<dbReference type="Proteomes" id="UP000031829">
    <property type="component" value="Chromosome"/>
</dbReference>
<dbReference type="SUPFAM" id="SSF82866">
    <property type="entry name" value="Multidrug efflux transporter AcrB transmembrane domain"/>
    <property type="match status" value="2"/>
</dbReference>
<keyword evidence="4" id="KW-0812">Transmembrane</keyword>
<gene>
    <name evidence="7" type="ORF">BG04_4774</name>
</gene>
<dbReference type="GO" id="GO:0005886">
    <property type="term" value="C:plasma membrane"/>
    <property type="evidence" value="ECO:0007669"/>
    <property type="project" value="UniProtKB-SubCell"/>
</dbReference>
<dbReference type="AlphaFoldDB" id="A0A0B6AB83"/>
<dbReference type="InterPro" id="IPR004869">
    <property type="entry name" value="MMPL_dom"/>
</dbReference>
<evidence type="ECO:0000256" key="5">
    <source>
        <dbReference type="ARBA" id="ARBA00022989"/>
    </source>
</evidence>
<sequence>MKFIVKFKWVIAAFILALTVILMLTSPNLTKLASEKGQSQLPDDAVSSRASQILKNAGEDSNTISMVIKLDNALDKDSEKQIQKIIDKTEKIKGVKDVTTPLTDDQDVRNQLMSKDKKTVLVPVTVSGSDEKVEKIANQIYDSVPKDTTAYVTGASLINQDFAHSSEEGLKKTEFITIFLILGLLLLVFRSVVTPFIPILIVGITYLISQSLLGILVKNVDFPISTFTQTFLVAILFGIGTDYCILLLNRFREELANGHDKAEATITAYRTAGRTLFISGIAVFIGFAAIGFAKFAIFQSAVGVAVGVGVLLVILFTLLPLFMVTLGEKLFWPSKKVASHSDNKLWGFLGKKAVARPFVFLVITAIITVPFIVTYDSKVSFDSTAEISSEYKSIKGLNAISDALGEGKAFPVNVIIKGDKELTKADVIPYLGNISKAIEKVDHVDSVMTITQPTGEKIDDLYVNSQLGSVSDGIKDAVKGIGDVQKGLSDVEKGLNQIADQTGSASKEKSSGSLAPAADGLAQINQQLQLISTQLSTTGNVQQAVPQLVAISKQLTTIQTGLQQANKNLSAQQGQVGTLSDSINQLAKGVNSANDGLTKISDGLTKATDMLDNMSDSSTVRDTGIYLPAEVMKDKGFKQSIDNYSFADGKGVKLSVVLDQNPYSEEAISTVKNIEKAVASEVVDTPFEDTEIVYGGVSSSNADLKDLSTTDLSRTMVIMMIGLFIVLTILFRSMIMPVYMIASLLLTYYTAMGISELLFVDIMGNDGISWAVPFFSFVILVALGIDYSIFLLDRFNEEVKSGVAEGMVTSMSKMGSVIITAAIILAGTFGAMMPSGVLTLVHVATVVIIGLLLYGLVILPLLMPAIVVTLGEGNWWPFLPKKEKHKVEE</sequence>
<evidence type="ECO:0000256" key="6">
    <source>
        <dbReference type="ARBA" id="ARBA00023136"/>
    </source>
</evidence>
<comment type="subcellular location">
    <subcellularLocation>
        <location evidence="1">Cell membrane</location>
        <topology evidence="1">Multi-pass membrane protein</topology>
    </subcellularLocation>
</comment>
<dbReference type="EMBL" id="CP009920">
    <property type="protein sequence ID" value="AJI20801.1"/>
    <property type="molecule type" value="Genomic_DNA"/>
</dbReference>
<evidence type="ECO:0000256" key="4">
    <source>
        <dbReference type="ARBA" id="ARBA00022692"/>
    </source>
</evidence>
<dbReference type="Gene3D" id="1.20.1640.10">
    <property type="entry name" value="Multidrug efflux transporter AcrB transmembrane domain"/>
    <property type="match status" value="2"/>
</dbReference>
<accession>A0A0B6AB83</accession>
<dbReference type="GeneID" id="93642765"/>
<dbReference type="KEGG" id="bmeg:BG04_4774"/>
<name>A0A0B6AB83_PRIM2</name>
<dbReference type="HOGENOM" id="CLU_005108_0_0_9"/>
<dbReference type="PANTHER" id="PTHR33406:SF6">
    <property type="entry name" value="MEMBRANE PROTEIN YDGH-RELATED"/>
    <property type="match status" value="1"/>
</dbReference>
<dbReference type="InterPro" id="IPR050545">
    <property type="entry name" value="Mycobact_MmpL"/>
</dbReference>
<organism evidence="7 8">
    <name type="scientific">Priestia megaterium (strain ATCC 14581 / DSM 32 / CCUG 1817 / JCM 2506 / NBRC 15308 / NCIMB 9376 / NCTC 10342 / NRRL B-14308 / VKM B-512 / Ford 19)</name>
    <name type="common">Bacillus megaterium</name>
    <dbReference type="NCBI Taxonomy" id="1348623"/>
    <lineage>
        <taxon>Bacteria</taxon>
        <taxon>Bacillati</taxon>
        <taxon>Bacillota</taxon>
        <taxon>Bacilli</taxon>
        <taxon>Bacillales</taxon>
        <taxon>Bacillaceae</taxon>
        <taxon>Priestia</taxon>
    </lineage>
</organism>
<keyword evidence="3" id="KW-1003">Cell membrane</keyword>
<evidence type="ECO:0000313" key="7">
    <source>
        <dbReference type="EMBL" id="AJI20801.1"/>
    </source>
</evidence>
<dbReference type="PROSITE" id="PS50156">
    <property type="entry name" value="SSD"/>
    <property type="match status" value="1"/>
</dbReference>
<comment type="similarity">
    <text evidence="2">Belongs to the resistance-nodulation-cell division (RND) (TC 2.A.6) family. MmpL subfamily.</text>
</comment>
<evidence type="ECO:0000256" key="1">
    <source>
        <dbReference type="ARBA" id="ARBA00004651"/>
    </source>
</evidence>
<keyword evidence="5" id="KW-1133">Transmembrane helix</keyword>
<dbReference type="RefSeq" id="WP_034651997.1">
    <property type="nucleotide sequence ID" value="NZ_BCVB01000004.1"/>
</dbReference>
<evidence type="ECO:0000256" key="3">
    <source>
        <dbReference type="ARBA" id="ARBA00022475"/>
    </source>
</evidence>
<dbReference type="PANTHER" id="PTHR33406">
    <property type="entry name" value="MEMBRANE PROTEIN MJ1562-RELATED"/>
    <property type="match status" value="1"/>
</dbReference>
<proteinExistence type="inferred from homology"/>
<protein>
    <submittedName>
        <fullName evidence="7">MMPL family protein</fullName>
    </submittedName>
</protein>
<reference evidence="7 8" key="1">
    <citation type="journal article" date="2015" name="Genome Announc.">
        <title>Complete genome sequences for 35 biothreat assay-relevant bacillus species.</title>
        <authorList>
            <person name="Johnson S.L."/>
            <person name="Daligault H.E."/>
            <person name="Davenport K.W."/>
            <person name="Jaissle J."/>
            <person name="Frey K.G."/>
            <person name="Ladner J.T."/>
            <person name="Broomall S.M."/>
            <person name="Bishop-Lilly K.A."/>
            <person name="Bruce D.C."/>
            <person name="Gibbons H.S."/>
            <person name="Coyne S.R."/>
            <person name="Lo C.C."/>
            <person name="Meincke L."/>
            <person name="Munk A.C."/>
            <person name="Koroleva G.I."/>
            <person name="Rosenzweig C.N."/>
            <person name="Palacios G.F."/>
            <person name="Redden C.L."/>
            <person name="Minogue T.D."/>
            <person name="Chain P.S."/>
        </authorList>
    </citation>
    <scope>NUCLEOTIDE SEQUENCE [LARGE SCALE GENOMIC DNA]</scope>
    <source>
        <strain evidence="8">ATCC 14581 / DSM 32 / JCM 2506 / NBRC 15308 / NCIMB 9376 / NCTC 10342 / NRRL B-14308 / VKM B-512</strain>
    </source>
</reference>
<evidence type="ECO:0000256" key="2">
    <source>
        <dbReference type="ARBA" id="ARBA00010157"/>
    </source>
</evidence>
<dbReference type="Pfam" id="PF03176">
    <property type="entry name" value="MMPL"/>
    <property type="match status" value="2"/>
</dbReference>